<evidence type="ECO:0000313" key="2">
    <source>
        <dbReference type="EMBL" id="MPC24767.1"/>
    </source>
</evidence>
<evidence type="ECO:0000256" key="1">
    <source>
        <dbReference type="SAM" id="MobiDB-lite"/>
    </source>
</evidence>
<sequence length="103" mass="11388">MCKILTTPASPNDNTRKLTSEHDSELHAAAEDQRTEDRQPSSLPSAAKWRELPDAFHPNSAGSPGLRRNHTMKTNLLYLVVRVSRISQGSGNARVRAALTRLN</sequence>
<keyword evidence="3" id="KW-1185">Reference proteome</keyword>
<dbReference type="Proteomes" id="UP000324222">
    <property type="component" value="Unassembled WGS sequence"/>
</dbReference>
<gene>
    <name evidence="2" type="ORF">E2C01_017861</name>
</gene>
<organism evidence="2 3">
    <name type="scientific">Portunus trituberculatus</name>
    <name type="common">Swimming crab</name>
    <name type="synonym">Neptunus trituberculatus</name>
    <dbReference type="NCBI Taxonomy" id="210409"/>
    <lineage>
        <taxon>Eukaryota</taxon>
        <taxon>Metazoa</taxon>
        <taxon>Ecdysozoa</taxon>
        <taxon>Arthropoda</taxon>
        <taxon>Crustacea</taxon>
        <taxon>Multicrustacea</taxon>
        <taxon>Malacostraca</taxon>
        <taxon>Eumalacostraca</taxon>
        <taxon>Eucarida</taxon>
        <taxon>Decapoda</taxon>
        <taxon>Pleocyemata</taxon>
        <taxon>Brachyura</taxon>
        <taxon>Eubrachyura</taxon>
        <taxon>Portunoidea</taxon>
        <taxon>Portunidae</taxon>
        <taxon>Portuninae</taxon>
        <taxon>Portunus</taxon>
    </lineage>
</organism>
<accession>A0A5B7DUN1</accession>
<protein>
    <submittedName>
        <fullName evidence="2">Uncharacterized protein</fullName>
    </submittedName>
</protein>
<comment type="caution">
    <text evidence="2">The sequence shown here is derived from an EMBL/GenBank/DDBJ whole genome shotgun (WGS) entry which is preliminary data.</text>
</comment>
<evidence type="ECO:0000313" key="3">
    <source>
        <dbReference type="Proteomes" id="UP000324222"/>
    </source>
</evidence>
<proteinExistence type="predicted"/>
<name>A0A5B7DUN1_PORTR</name>
<dbReference type="AlphaFoldDB" id="A0A5B7DUN1"/>
<feature type="region of interest" description="Disordered" evidence="1">
    <location>
        <begin position="1"/>
        <end position="68"/>
    </location>
</feature>
<dbReference type="EMBL" id="VSRR010001371">
    <property type="protein sequence ID" value="MPC24767.1"/>
    <property type="molecule type" value="Genomic_DNA"/>
</dbReference>
<feature type="compositionally biased region" description="Basic and acidic residues" evidence="1">
    <location>
        <begin position="14"/>
        <end position="39"/>
    </location>
</feature>
<reference evidence="2 3" key="1">
    <citation type="submission" date="2019-05" db="EMBL/GenBank/DDBJ databases">
        <title>Another draft genome of Portunus trituberculatus and its Hox gene families provides insights of decapod evolution.</title>
        <authorList>
            <person name="Jeong J.-H."/>
            <person name="Song I."/>
            <person name="Kim S."/>
            <person name="Choi T."/>
            <person name="Kim D."/>
            <person name="Ryu S."/>
            <person name="Kim W."/>
        </authorList>
    </citation>
    <scope>NUCLEOTIDE SEQUENCE [LARGE SCALE GENOMIC DNA]</scope>
    <source>
        <tissue evidence="2">Muscle</tissue>
    </source>
</reference>